<feature type="domain" description="Polysaccharide pyruvyl transferase" evidence="1">
    <location>
        <begin position="14"/>
        <end position="316"/>
    </location>
</feature>
<dbReference type="OrthoDB" id="275548at2157"/>
<gene>
    <name evidence="2" type="ordered locus">Natpe_3924</name>
</gene>
<evidence type="ECO:0000313" key="3">
    <source>
        <dbReference type="Proteomes" id="UP000010843"/>
    </source>
</evidence>
<dbReference type="KEGG" id="npe:Natpe_3924"/>
<accession>L0JSP7</accession>
<dbReference type="eggNOG" id="arCOG04826">
    <property type="taxonomic scope" value="Archaea"/>
</dbReference>
<dbReference type="AlphaFoldDB" id="L0JSP7"/>
<dbReference type="GeneID" id="31829970"/>
<dbReference type="Proteomes" id="UP000010843">
    <property type="component" value="Plasmid pNATPE01"/>
</dbReference>
<protein>
    <recommendedName>
        <fullName evidence="1">Polysaccharide pyruvyl transferase domain-containing protein</fullName>
    </recommendedName>
</protein>
<evidence type="ECO:0000313" key="2">
    <source>
        <dbReference type="EMBL" id="AGB33677.1"/>
    </source>
</evidence>
<name>L0JSP7_NATP1</name>
<geneLocation type="plasmid" evidence="2 3">
    <name>pNATPE01</name>
</geneLocation>
<sequence length="392" mass="45017">MSKIGVLTFHNNENRGAILQAYSLCEVLDEVFSADVEVIEYRTKAKEHSRRNPIFLTKRPWRSVVRFKDRRIVEEFIDTKLPTSSESIITDNHGRAVDWLENQGYDMVITGSDEIWKINTDLGGDFLPRLSPTRPFPNLYFLDPDLSSIKVAYAASANQTNPSDLSESKLSQVKTHLYSYDHVSVRDNHTEELVTKLGISSVYRVPDPTLMTELPTSNVRDIFEENGINLDDPILGVHSHNDNPTFKEICSYYRDKGFQIVTPTSSKFVDLELIGKVDPFEYYSTYEHYDMVITSSLHSTIFSLKHGTPFTTVDVSSIYDNMESKTHSLLEEFSLLNRHINAVNGDLSEFYARVDDLERKPDETHINRRVSGLREQGFDFLNMVKEDYETND</sequence>
<reference evidence="3" key="1">
    <citation type="submission" date="2012-02" db="EMBL/GenBank/DDBJ databases">
        <title>Complete sequence of plasmid 1 of Natrinema pellirubrum DSM 15624.</title>
        <authorList>
            <person name="Lucas S."/>
            <person name="Han J."/>
            <person name="Lapidus A."/>
            <person name="Cheng J.-F."/>
            <person name="Goodwin L."/>
            <person name="Pitluck S."/>
            <person name="Peters L."/>
            <person name="Teshima H."/>
            <person name="Detter J.C."/>
            <person name="Han C."/>
            <person name="Tapia R."/>
            <person name="Land M."/>
            <person name="Hauser L."/>
            <person name="Kyrpides N."/>
            <person name="Ivanova N."/>
            <person name="Pagani I."/>
            <person name="Sproer C."/>
            <person name="Anderson I."/>
            <person name="Woyke T."/>
        </authorList>
    </citation>
    <scope>NUCLEOTIDE SEQUENCE [LARGE SCALE GENOMIC DNA]</scope>
    <source>
        <strain evidence="3">DSM 15624 / JCM 10476 / NCIMB 786</strain>
        <plasmid evidence="3">pNATPE01</plasmid>
    </source>
</reference>
<organism evidence="2 3">
    <name type="scientific">Natrinema pellirubrum (strain DSM 15624 / CIP 106293 / JCM 10476 / NCIMB 786 / 157)</name>
    <dbReference type="NCBI Taxonomy" id="797303"/>
    <lineage>
        <taxon>Archaea</taxon>
        <taxon>Methanobacteriati</taxon>
        <taxon>Methanobacteriota</taxon>
        <taxon>Stenosarchaea group</taxon>
        <taxon>Halobacteria</taxon>
        <taxon>Halobacteriales</taxon>
        <taxon>Natrialbaceae</taxon>
        <taxon>Natrinema</taxon>
    </lineage>
</organism>
<keyword evidence="2" id="KW-0614">Plasmid</keyword>
<proteinExistence type="predicted"/>
<evidence type="ECO:0000259" key="1">
    <source>
        <dbReference type="Pfam" id="PF04230"/>
    </source>
</evidence>
<dbReference type="InterPro" id="IPR007345">
    <property type="entry name" value="Polysacch_pyruvyl_Trfase"/>
</dbReference>
<dbReference type="Pfam" id="PF04230">
    <property type="entry name" value="PS_pyruv_trans"/>
    <property type="match status" value="1"/>
</dbReference>
<dbReference type="EMBL" id="CP003373">
    <property type="protein sequence ID" value="AGB33677.1"/>
    <property type="molecule type" value="Genomic_DNA"/>
</dbReference>
<dbReference type="RefSeq" id="WP_015310240.1">
    <property type="nucleotide sequence ID" value="NC_019967.1"/>
</dbReference>
<dbReference type="HOGENOM" id="CLU_025617_1_0_2"/>